<keyword evidence="1" id="KW-0812">Transmembrane</keyword>
<evidence type="ECO:0000256" key="1">
    <source>
        <dbReference type="SAM" id="Phobius"/>
    </source>
</evidence>
<organism evidence="2 3">
    <name type="scientific">Nephila pilipes</name>
    <name type="common">Giant wood spider</name>
    <name type="synonym">Nephila maculata</name>
    <dbReference type="NCBI Taxonomy" id="299642"/>
    <lineage>
        <taxon>Eukaryota</taxon>
        <taxon>Metazoa</taxon>
        <taxon>Ecdysozoa</taxon>
        <taxon>Arthropoda</taxon>
        <taxon>Chelicerata</taxon>
        <taxon>Arachnida</taxon>
        <taxon>Araneae</taxon>
        <taxon>Araneomorphae</taxon>
        <taxon>Entelegynae</taxon>
        <taxon>Araneoidea</taxon>
        <taxon>Nephilidae</taxon>
        <taxon>Nephila</taxon>
    </lineage>
</organism>
<feature type="transmembrane region" description="Helical" evidence="1">
    <location>
        <begin position="25"/>
        <end position="43"/>
    </location>
</feature>
<evidence type="ECO:0000313" key="2">
    <source>
        <dbReference type="EMBL" id="GFS74483.1"/>
    </source>
</evidence>
<keyword evidence="1" id="KW-1133">Transmembrane helix</keyword>
<dbReference type="EMBL" id="BMAW01001554">
    <property type="protein sequence ID" value="GFS74483.1"/>
    <property type="molecule type" value="Genomic_DNA"/>
</dbReference>
<sequence length="44" mass="4862">SGVHCGEVGRVFILVSSGSPAPPRYCFAPFILLLLLTFLLWVWV</sequence>
<evidence type="ECO:0000313" key="3">
    <source>
        <dbReference type="Proteomes" id="UP000887013"/>
    </source>
</evidence>
<proteinExistence type="predicted"/>
<accession>A0A8X6MRT4</accession>
<dbReference type="Proteomes" id="UP000887013">
    <property type="component" value="Unassembled WGS sequence"/>
</dbReference>
<keyword evidence="3" id="KW-1185">Reference proteome</keyword>
<comment type="caution">
    <text evidence="2">The sequence shown here is derived from an EMBL/GenBank/DDBJ whole genome shotgun (WGS) entry which is preliminary data.</text>
</comment>
<feature type="non-terminal residue" evidence="2">
    <location>
        <position position="1"/>
    </location>
</feature>
<keyword evidence="1" id="KW-0472">Membrane</keyword>
<gene>
    <name evidence="2" type="ORF">NPIL_153931</name>
</gene>
<dbReference type="AlphaFoldDB" id="A0A8X6MRT4"/>
<reference evidence="2" key="1">
    <citation type="submission" date="2020-08" db="EMBL/GenBank/DDBJ databases">
        <title>Multicomponent nature underlies the extraordinary mechanical properties of spider dragline silk.</title>
        <authorList>
            <person name="Kono N."/>
            <person name="Nakamura H."/>
            <person name="Mori M."/>
            <person name="Yoshida Y."/>
            <person name="Ohtoshi R."/>
            <person name="Malay A.D."/>
            <person name="Moran D.A.P."/>
            <person name="Tomita M."/>
            <person name="Numata K."/>
            <person name="Arakawa K."/>
        </authorList>
    </citation>
    <scope>NUCLEOTIDE SEQUENCE</scope>
</reference>
<name>A0A8X6MRT4_NEPPI</name>
<protein>
    <submittedName>
        <fullName evidence="2">Uncharacterized protein</fullName>
    </submittedName>
</protein>